<comment type="caution">
    <text evidence="2">The sequence shown here is derived from an EMBL/GenBank/DDBJ whole genome shotgun (WGS) entry which is preliminary data.</text>
</comment>
<dbReference type="Proteomes" id="UP000784294">
    <property type="component" value="Unassembled WGS sequence"/>
</dbReference>
<dbReference type="EMBL" id="CAAALY010108047">
    <property type="protein sequence ID" value="VEL29962.1"/>
    <property type="molecule type" value="Genomic_DNA"/>
</dbReference>
<keyword evidence="3" id="KW-1185">Reference proteome</keyword>
<evidence type="ECO:0000256" key="1">
    <source>
        <dbReference type="SAM" id="MobiDB-lite"/>
    </source>
</evidence>
<organism evidence="2 3">
    <name type="scientific">Protopolystoma xenopodis</name>
    <dbReference type="NCBI Taxonomy" id="117903"/>
    <lineage>
        <taxon>Eukaryota</taxon>
        <taxon>Metazoa</taxon>
        <taxon>Spiralia</taxon>
        <taxon>Lophotrochozoa</taxon>
        <taxon>Platyhelminthes</taxon>
        <taxon>Monogenea</taxon>
        <taxon>Polyopisthocotylea</taxon>
        <taxon>Polystomatidea</taxon>
        <taxon>Polystomatidae</taxon>
        <taxon>Protopolystoma</taxon>
    </lineage>
</organism>
<gene>
    <name evidence="2" type="ORF">PXEA_LOCUS23402</name>
</gene>
<feature type="non-terminal residue" evidence="2">
    <location>
        <position position="81"/>
    </location>
</feature>
<evidence type="ECO:0000313" key="2">
    <source>
        <dbReference type="EMBL" id="VEL29962.1"/>
    </source>
</evidence>
<dbReference type="AlphaFoldDB" id="A0A3S5FF74"/>
<proteinExistence type="predicted"/>
<name>A0A3S5FF74_9PLAT</name>
<evidence type="ECO:0000313" key="3">
    <source>
        <dbReference type="Proteomes" id="UP000784294"/>
    </source>
</evidence>
<reference evidence="2" key="1">
    <citation type="submission" date="2018-11" db="EMBL/GenBank/DDBJ databases">
        <authorList>
            <consortium name="Pathogen Informatics"/>
        </authorList>
    </citation>
    <scope>NUCLEOTIDE SEQUENCE</scope>
</reference>
<sequence>MSLTLDLRYLDGLTGNMERVIKAKLRGKPAEEVFPLRRSHNLSPPHRNSIDPLGDARQNMSFSEHEPAHECDRIASALYPI</sequence>
<protein>
    <submittedName>
        <fullName evidence="2">Uncharacterized protein</fullName>
    </submittedName>
</protein>
<accession>A0A3S5FF74</accession>
<feature type="region of interest" description="Disordered" evidence="1">
    <location>
        <begin position="36"/>
        <end position="68"/>
    </location>
</feature>